<sequence length="305" mass="33877">MLHWKNSIRETYYDVLSVKEDASYVDIRTSYRSAILNYHPDKLQNTRQASDPGDKSDDRFMKVQKAWEILGNSMSRALYDSKLRALRQDSEVSEDISLEEMMVEDNGEIFEMFYQCRCGDYFSIDSSEFEKMGYTLSRDECRISIQTPDAFPASVVLPCGSCSLQVRLLINADAKKGELTGAYLREGEACPHQPPETLMAEIDTAISKLEYSRATALLDSPSPTPTNTLKTSMCSGSGANPQYDVRMADGAYRSGCASLAAGKLDEALQYLNVSLSKCPPDKTSAVAKLQSLISLTSQQLQKLPS</sequence>
<protein>
    <submittedName>
        <fullName evidence="9">DPH3 HOMOLOG-RELATED</fullName>
    </submittedName>
</protein>
<dbReference type="GO" id="GO:0005829">
    <property type="term" value="C:cytosol"/>
    <property type="evidence" value="ECO:0007669"/>
    <property type="project" value="TreeGrafter"/>
</dbReference>
<keyword evidence="10" id="KW-1185">Reference proteome</keyword>
<dbReference type="AlphaFoldDB" id="A0A9Q0NTV8"/>
<dbReference type="PROSITE" id="PS00636">
    <property type="entry name" value="DNAJ_1"/>
    <property type="match status" value="1"/>
</dbReference>
<feature type="domain" description="DPH-type MB" evidence="8">
    <location>
        <begin position="92"/>
        <end position="171"/>
    </location>
</feature>
<dbReference type="InterPro" id="IPR018253">
    <property type="entry name" value="DnaJ_domain_CS"/>
</dbReference>
<comment type="caution">
    <text evidence="9">The sequence shown here is derived from an EMBL/GenBank/DDBJ whole genome shotgun (WGS) entry which is preliminary data.</text>
</comment>
<evidence type="ECO:0000256" key="1">
    <source>
        <dbReference type="ARBA" id="ARBA00004123"/>
    </source>
</evidence>
<dbReference type="InterPro" id="IPR036671">
    <property type="entry name" value="DPH_MB_sf"/>
</dbReference>
<reference evidence="9" key="1">
    <citation type="submission" date="2022-11" db="EMBL/GenBank/DDBJ databases">
        <authorList>
            <person name="Hyden B.L."/>
            <person name="Feng K."/>
            <person name="Yates T."/>
            <person name="Jawdy S."/>
            <person name="Smart L.B."/>
            <person name="Muchero W."/>
        </authorList>
    </citation>
    <scope>NUCLEOTIDE SEQUENCE</scope>
    <source>
        <tissue evidence="9">Shoot tip</tissue>
    </source>
</reference>
<evidence type="ECO:0000256" key="5">
    <source>
        <dbReference type="ARBA" id="ARBA00023004"/>
    </source>
</evidence>
<dbReference type="PROSITE" id="PS51074">
    <property type="entry name" value="DPH_MB"/>
    <property type="match status" value="1"/>
</dbReference>
<dbReference type="InterPro" id="IPR036869">
    <property type="entry name" value="J_dom_sf"/>
</dbReference>
<proteinExistence type="inferred from homology"/>
<dbReference type="Proteomes" id="UP001151529">
    <property type="component" value="Chromosome 14"/>
</dbReference>
<keyword evidence="5" id="KW-0408">Iron</keyword>
<dbReference type="GO" id="GO:0046872">
    <property type="term" value="F:metal ion binding"/>
    <property type="evidence" value="ECO:0007669"/>
    <property type="project" value="UniProtKB-KW"/>
</dbReference>
<dbReference type="PROSITE" id="PS50076">
    <property type="entry name" value="DNAJ_2"/>
    <property type="match status" value="1"/>
</dbReference>
<dbReference type="Pfam" id="PF00226">
    <property type="entry name" value="DnaJ"/>
    <property type="match status" value="1"/>
</dbReference>
<evidence type="ECO:0000256" key="6">
    <source>
        <dbReference type="ARBA" id="ARBA00023242"/>
    </source>
</evidence>
<dbReference type="Pfam" id="PF05207">
    <property type="entry name" value="Zn_ribbon_CSL"/>
    <property type="match status" value="1"/>
</dbReference>
<dbReference type="PANTHER" id="PTHR21454">
    <property type="entry name" value="DPH3 HOMOLOG-RELATED"/>
    <property type="match status" value="1"/>
</dbReference>
<gene>
    <name evidence="9" type="ORF">OIU85_011893</name>
</gene>
<dbReference type="InterPro" id="IPR044248">
    <property type="entry name" value="DPH3/4-like"/>
</dbReference>
<dbReference type="SUPFAM" id="SSF144217">
    <property type="entry name" value="CSL zinc finger"/>
    <property type="match status" value="1"/>
</dbReference>
<dbReference type="FunFam" id="3.10.660.10:FF:000003">
    <property type="entry name" value="DNAJ heat shock N-terminal domain-containing protein-like"/>
    <property type="match status" value="1"/>
</dbReference>
<comment type="similarity">
    <text evidence="3">Belongs to the DPH4 family.</text>
</comment>
<dbReference type="PANTHER" id="PTHR21454:SF47">
    <property type="entry name" value="DNAJ HEAT SHOCK N-TERMINAL DOMAIN-CONTAINING PROTEIN"/>
    <property type="match status" value="1"/>
</dbReference>
<organism evidence="9 10">
    <name type="scientific">Salix viminalis</name>
    <name type="common">Common osier</name>
    <name type="synonym">Basket willow</name>
    <dbReference type="NCBI Taxonomy" id="40686"/>
    <lineage>
        <taxon>Eukaryota</taxon>
        <taxon>Viridiplantae</taxon>
        <taxon>Streptophyta</taxon>
        <taxon>Embryophyta</taxon>
        <taxon>Tracheophyta</taxon>
        <taxon>Spermatophyta</taxon>
        <taxon>Magnoliopsida</taxon>
        <taxon>eudicotyledons</taxon>
        <taxon>Gunneridae</taxon>
        <taxon>Pentapetalae</taxon>
        <taxon>rosids</taxon>
        <taxon>fabids</taxon>
        <taxon>Malpighiales</taxon>
        <taxon>Salicaceae</taxon>
        <taxon>Saliceae</taxon>
        <taxon>Salix</taxon>
    </lineage>
</organism>
<name>A0A9Q0NTV8_SALVM</name>
<evidence type="ECO:0000313" key="9">
    <source>
        <dbReference type="EMBL" id="KAJ6675786.1"/>
    </source>
</evidence>
<evidence type="ECO:0000259" key="7">
    <source>
        <dbReference type="PROSITE" id="PS50076"/>
    </source>
</evidence>
<feature type="domain" description="J" evidence="7">
    <location>
        <begin position="11"/>
        <end position="83"/>
    </location>
</feature>
<dbReference type="OrthoDB" id="66964at2759"/>
<dbReference type="SMART" id="SM00271">
    <property type="entry name" value="DnaJ"/>
    <property type="match status" value="1"/>
</dbReference>
<dbReference type="Gene3D" id="1.10.287.110">
    <property type="entry name" value="DnaJ domain"/>
    <property type="match status" value="1"/>
</dbReference>
<dbReference type="GO" id="GO:0017183">
    <property type="term" value="P:protein histidyl modification to diphthamide"/>
    <property type="evidence" value="ECO:0007669"/>
    <property type="project" value="InterPro"/>
</dbReference>
<evidence type="ECO:0000256" key="4">
    <source>
        <dbReference type="ARBA" id="ARBA00022723"/>
    </source>
</evidence>
<dbReference type="Gene3D" id="3.10.660.10">
    <property type="entry name" value="DPH Zinc finger"/>
    <property type="match status" value="1"/>
</dbReference>
<accession>A0A9Q0NTV8</accession>
<dbReference type="InterPro" id="IPR007872">
    <property type="entry name" value="DPH_MB_dom"/>
</dbReference>
<evidence type="ECO:0000259" key="8">
    <source>
        <dbReference type="PROSITE" id="PS51074"/>
    </source>
</evidence>
<dbReference type="EMBL" id="JAPFFL010000016">
    <property type="protein sequence ID" value="KAJ6675786.1"/>
    <property type="molecule type" value="Genomic_DNA"/>
</dbReference>
<dbReference type="PRINTS" id="PR00625">
    <property type="entry name" value="JDOMAIN"/>
</dbReference>
<reference evidence="9" key="2">
    <citation type="journal article" date="2023" name="Int. J. Mol. Sci.">
        <title>De Novo Assembly and Annotation of 11 Diverse Shrub Willow (Salix) Genomes Reveals Novel Gene Organization in Sex-Linked Regions.</title>
        <authorList>
            <person name="Hyden B."/>
            <person name="Feng K."/>
            <person name="Yates T.B."/>
            <person name="Jawdy S."/>
            <person name="Cereghino C."/>
            <person name="Smart L.B."/>
            <person name="Muchero W."/>
        </authorList>
    </citation>
    <scope>NUCLEOTIDE SEQUENCE [LARGE SCALE GENOMIC DNA]</scope>
    <source>
        <tissue evidence="9">Shoot tip</tissue>
    </source>
</reference>
<evidence type="ECO:0000256" key="3">
    <source>
        <dbReference type="ARBA" id="ARBA00006169"/>
    </source>
</evidence>
<dbReference type="CDD" id="cd06257">
    <property type="entry name" value="DnaJ"/>
    <property type="match status" value="1"/>
</dbReference>
<dbReference type="SUPFAM" id="SSF46565">
    <property type="entry name" value="Chaperone J-domain"/>
    <property type="match status" value="1"/>
</dbReference>
<keyword evidence="4" id="KW-0479">Metal-binding</keyword>
<evidence type="ECO:0000313" key="10">
    <source>
        <dbReference type="Proteomes" id="UP001151529"/>
    </source>
</evidence>
<dbReference type="GO" id="GO:0005634">
    <property type="term" value="C:nucleus"/>
    <property type="evidence" value="ECO:0007669"/>
    <property type="project" value="UniProtKB-SubCell"/>
</dbReference>
<comment type="subcellular location">
    <subcellularLocation>
        <location evidence="2">Cytoplasm</location>
    </subcellularLocation>
    <subcellularLocation>
        <location evidence="1">Nucleus</location>
    </subcellularLocation>
</comment>
<dbReference type="InterPro" id="IPR001623">
    <property type="entry name" value="DnaJ_domain"/>
</dbReference>
<keyword evidence="6" id="KW-0539">Nucleus</keyword>
<evidence type="ECO:0000256" key="2">
    <source>
        <dbReference type="ARBA" id="ARBA00004496"/>
    </source>
</evidence>